<dbReference type="GO" id="GO:0070545">
    <property type="term" value="C:PeBoW complex"/>
    <property type="evidence" value="ECO:0007669"/>
    <property type="project" value="TreeGrafter"/>
</dbReference>
<dbReference type="GO" id="GO:0000463">
    <property type="term" value="P:maturation of LSU-rRNA from tricistronic rRNA transcript (SSU-rRNA, 5.8S rRNA, LSU-rRNA)"/>
    <property type="evidence" value="ECO:0007669"/>
    <property type="project" value="TreeGrafter"/>
</dbReference>
<protein>
    <submittedName>
        <fullName evidence="2">Uncharacterized protein</fullName>
    </submittedName>
</protein>
<dbReference type="GO" id="GO:0030687">
    <property type="term" value="C:preribosome, large subunit precursor"/>
    <property type="evidence" value="ECO:0007669"/>
    <property type="project" value="TreeGrafter"/>
</dbReference>
<dbReference type="InterPro" id="IPR028598">
    <property type="entry name" value="BOP1/Erb1"/>
</dbReference>
<dbReference type="PANTHER" id="PTHR17605">
    <property type="entry name" value="RIBOSOME BIOGENESIS PROTEIN BOP1 BLOCK OF PROLIFERATION 1 PROTEIN"/>
    <property type="match status" value="1"/>
</dbReference>
<feature type="compositionally biased region" description="Acidic residues" evidence="1">
    <location>
        <begin position="195"/>
        <end position="204"/>
    </location>
</feature>
<feature type="compositionally biased region" description="Basic and acidic residues" evidence="1">
    <location>
        <begin position="175"/>
        <end position="194"/>
    </location>
</feature>
<dbReference type="AlphaFoldDB" id="A0A6J5VAH6"/>
<dbReference type="PANTHER" id="PTHR17605:SF0">
    <property type="entry name" value="RIBOSOME BIOGENESIS PROTEIN BOP1"/>
    <property type="match status" value="1"/>
</dbReference>
<feature type="compositionally biased region" description="Basic and acidic residues" evidence="1">
    <location>
        <begin position="1"/>
        <end position="10"/>
    </location>
</feature>
<evidence type="ECO:0000313" key="3">
    <source>
        <dbReference type="Proteomes" id="UP000507222"/>
    </source>
</evidence>
<proteinExistence type="predicted"/>
<feature type="region of interest" description="Disordered" evidence="1">
    <location>
        <begin position="1"/>
        <end position="24"/>
    </location>
</feature>
<evidence type="ECO:0000256" key="1">
    <source>
        <dbReference type="SAM" id="MobiDB-lite"/>
    </source>
</evidence>
<accession>A0A6J5VAH6</accession>
<dbReference type="Proteomes" id="UP000507222">
    <property type="component" value="Unassembled WGS sequence"/>
</dbReference>
<organism evidence="2 3">
    <name type="scientific">Prunus armeniaca</name>
    <name type="common">Apricot</name>
    <name type="synonym">Armeniaca vulgaris</name>
    <dbReference type="NCBI Taxonomy" id="36596"/>
    <lineage>
        <taxon>Eukaryota</taxon>
        <taxon>Viridiplantae</taxon>
        <taxon>Streptophyta</taxon>
        <taxon>Embryophyta</taxon>
        <taxon>Tracheophyta</taxon>
        <taxon>Spermatophyta</taxon>
        <taxon>Magnoliopsida</taxon>
        <taxon>eudicotyledons</taxon>
        <taxon>Gunneridae</taxon>
        <taxon>Pentapetalae</taxon>
        <taxon>rosids</taxon>
        <taxon>fabids</taxon>
        <taxon>Rosales</taxon>
        <taxon>Rosaceae</taxon>
        <taxon>Amygdaloideae</taxon>
        <taxon>Amygdaleae</taxon>
        <taxon>Prunus</taxon>
    </lineage>
</organism>
<dbReference type="GO" id="GO:0043021">
    <property type="term" value="F:ribonucleoprotein complex binding"/>
    <property type="evidence" value="ECO:0007669"/>
    <property type="project" value="TreeGrafter"/>
</dbReference>
<sequence length="232" mass="26056">MRRRESKERNPQPPFTQRPFPFDFLFPHDHWPPTPTNPKPPPLPPPRFPCCQLISFFPRLHSADLSSPSSSLSVSISLPLHTHRPAPQLLVDPFCAPQWQTERSETLRCVSQTCAPFKTLTWIKVCCDYNVVVIMDEADSVVSANGAIRDPDSEDEESGFSGKEGVLNSSNKAHLANDHGNDEESDSSELHEGVEESDSSEDEVVPQNTIGDVPLEWYQDEKHIGMTLQGRR</sequence>
<gene>
    <name evidence="2" type="ORF">CURHAP_LOCUS36543</name>
</gene>
<dbReference type="EMBL" id="CAEKDK010000006">
    <property type="protein sequence ID" value="CAB4282868.1"/>
    <property type="molecule type" value="Genomic_DNA"/>
</dbReference>
<feature type="region of interest" description="Disordered" evidence="1">
    <location>
        <begin position="145"/>
        <end position="216"/>
    </location>
</feature>
<evidence type="ECO:0000313" key="2">
    <source>
        <dbReference type="EMBL" id="CAB4282868.1"/>
    </source>
</evidence>
<reference evidence="2 3" key="1">
    <citation type="submission" date="2020-05" db="EMBL/GenBank/DDBJ databases">
        <authorList>
            <person name="Campoy J."/>
            <person name="Schneeberger K."/>
            <person name="Spophaly S."/>
        </authorList>
    </citation>
    <scope>NUCLEOTIDE SEQUENCE [LARGE SCALE GENOMIC DNA]</scope>
    <source>
        <strain evidence="2">PruArmRojPasFocal</strain>
    </source>
</reference>
<name>A0A6J5VAH6_PRUAR</name>